<reference evidence="3 4" key="1">
    <citation type="submission" date="2020-08" db="EMBL/GenBank/DDBJ databases">
        <title>Genomic Encyclopedia of Type Strains, Phase IV (KMG-IV): sequencing the most valuable type-strain genomes for metagenomic binning, comparative biology and taxonomic classification.</title>
        <authorList>
            <person name="Goeker M."/>
        </authorList>
    </citation>
    <scope>NUCLEOTIDE SEQUENCE [LARGE SCALE GENOMIC DNA]</scope>
    <source>
        <strain evidence="3 4">DSM 22359</strain>
    </source>
</reference>
<dbReference type="RefSeq" id="WP_183701987.1">
    <property type="nucleotide sequence ID" value="NZ_JACHFE010000003.1"/>
</dbReference>
<organism evidence="3 4">
    <name type="scientific">Marinobacter oulmenensis</name>
    <dbReference type="NCBI Taxonomy" id="643747"/>
    <lineage>
        <taxon>Bacteria</taxon>
        <taxon>Pseudomonadati</taxon>
        <taxon>Pseudomonadota</taxon>
        <taxon>Gammaproteobacteria</taxon>
        <taxon>Pseudomonadales</taxon>
        <taxon>Marinobacteraceae</taxon>
        <taxon>Marinobacter</taxon>
    </lineage>
</organism>
<protein>
    <submittedName>
        <fullName evidence="3">Uncharacterized protein</fullName>
    </submittedName>
</protein>
<evidence type="ECO:0000313" key="4">
    <source>
        <dbReference type="Proteomes" id="UP000591735"/>
    </source>
</evidence>
<proteinExistence type="predicted"/>
<accession>A0A840U7R5</accession>
<evidence type="ECO:0000256" key="2">
    <source>
        <dbReference type="SAM" id="SignalP"/>
    </source>
</evidence>
<feature type="signal peptide" evidence="2">
    <location>
        <begin position="1"/>
        <end position="20"/>
    </location>
</feature>
<keyword evidence="4" id="KW-1185">Reference proteome</keyword>
<feature type="region of interest" description="Disordered" evidence="1">
    <location>
        <begin position="79"/>
        <end position="102"/>
    </location>
</feature>
<dbReference type="EMBL" id="JACHFE010000003">
    <property type="protein sequence ID" value="MBB5321169.1"/>
    <property type="molecule type" value="Genomic_DNA"/>
</dbReference>
<comment type="caution">
    <text evidence="3">The sequence shown here is derived from an EMBL/GenBank/DDBJ whole genome shotgun (WGS) entry which is preliminary data.</text>
</comment>
<sequence>MNNSVAFLTFFFLSSTAAMAGQPASVPEGAIPIENRAEIVRKLSGRSDSMEALDDLGHSGRSMRHLSAEPEAQAFVRAEASTGNSEAPKIKKRSVIANPNAK</sequence>
<name>A0A840U7R5_9GAMM</name>
<evidence type="ECO:0000256" key="1">
    <source>
        <dbReference type="SAM" id="MobiDB-lite"/>
    </source>
</evidence>
<gene>
    <name evidence="3" type="ORF">HNR38_001655</name>
</gene>
<dbReference type="Proteomes" id="UP000591735">
    <property type="component" value="Unassembled WGS sequence"/>
</dbReference>
<keyword evidence="2" id="KW-0732">Signal</keyword>
<dbReference type="AlphaFoldDB" id="A0A840U7R5"/>
<feature type="chain" id="PRO_5032620307" evidence="2">
    <location>
        <begin position="21"/>
        <end position="102"/>
    </location>
</feature>
<evidence type="ECO:0000313" key="3">
    <source>
        <dbReference type="EMBL" id="MBB5321169.1"/>
    </source>
</evidence>